<comment type="caution">
    <text evidence="4">The sequence shown here is derived from an EMBL/GenBank/DDBJ whole genome shotgun (WGS) entry which is preliminary data.</text>
</comment>
<name>A0A6A0GXZ9_HYAAZ</name>
<dbReference type="AlphaFoldDB" id="A0A6A0GXZ9"/>
<feature type="region of interest" description="Disordered" evidence="2">
    <location>
        <begin position="1"/>
        <end position="26"/>
    </location>
</feature>
<proteinExistence type="predicted"/>
<evidence type="ECO:0000256" key="2">
    <source>
        <dbReference type="SAM" id="MobiDB-lite"/>
    </source>
</evidence>
<dbReference type="InterPro" id="IPR000571">
    <property type="entry name" value="Znf_CCCH"/>
</dbReference>
<dbReference type="OrthoDB" id="5395350at2759"/>
<dbReference type="Proteomes" id="UP000711488">
    <property type="component" value="Unassembled WGS sequence"/>
</dbReference>
<reference evidence="4" key="3">
    <citation type="submission" date="2019-06" db="EMBL/GenBank/DDBJ databases">
        <authorList>
            <person name="Poynton C."/>
            <person name="Hasenbein S."/>
            <person name="Benoit J.B."/>
            <person name="Sepulveda M.S."/>
            <person name="Poelchau M.F."/>
            <person name="Murali S.C."/>
            <person name="Chen S."/>
            <person name="Glastad K.M."/>
            <person name="Werren J.H."/>
            <person name="Vineis J.H."/>
            <person name="Bowen J.L."/>
            <person name="Friedrich M."/>
            <person name="Jones J."/>
            <person name="Robertson H.M."/>
            <person name="Feyereisen R."/>
            <person name="Mechler-Hickson A."/>
            <person name="Mathers N."/>
            <person name="Lee C.E."/>
            <person name="Colbourne J.K."/>
            <person name="Biales A."/>
            <person name="Johnston J.S."/>
            <person name="Wellborn G.A."/>
            <person name="Rosendale A.J."/>
            <person name="Cridge A.G."/>
            <person name="Munoz-Torres M.C."/>
            <person name="Bain P.A."/>
            <person name="Manny A.R."/>
            <person name="Major K.M."/>
            <person name="Lambert F.N."/>
            <person name="Vulpe C.D."/>
            <person name="Tuck P."/>
            <person name="Blalock B.J."/>
            <person name="Lin Y.-Y."/>
            <person name="Smith M.E."/>
            <person name="Ochoa-Acuna H."/>
            <person name="Chen M.-J.M."/>
            <person name="Childers C.P."/>
            <person name="Qu J."/>
            <person name="Dugan S."/>
            <person name="Lee S.L."/>
            <person name="Chao H."/>
            <person name="Dinh H."/>
            <person name="Han Y."/>
            <person name="Doddapaneni H."/>
            <person name="Worley K.C."/>
            <person name="Muzny D.M."/>
            <person name="Gibbs R.A."/>
            <person name="Richards S."/>
        </authorList>
    </citation>
    <scope>NUCLEOTIDE SEQUENCE</scope>
    <source>
        <strain evidence="4">HAZT.00-mixed</strain>
        <tissue evidence="4">Whole organism</tissue>
    </source>
</reference>
<protein>
    <recommendedName>
        <fullName evidence="3">C3H1-type domain-containing protein</fullName>
    </recommendedName>
</protein>
<dbReference type="SMART" id="SM00356">
    <property type="entry name" value="ZnF_C3H1"/>
    <property type="match status" value="3"/>
</dbReference>
<keyword evidence="1" id="KW-0862">Zinc</keyword>
<feature type="zinc finger region" description="C3H1-type" evidence="1">
    <location>
        <begin position="57"/>
        <end position="84"/>
    </location>
</feature>
<keyword evidence="1" id="KW-0863">Zinc-finger</keyword>
<evidence type="ECO:0000313" key="4">
    <source>
        <dbReference type="EMBL" id="KAA0192522.1"/>
    </source>
</evidence>
<dbReference type="InterPro" id="IPR041686">
    <property type="entry name" value="Znf-CCCH_3"/>
</dbReference>
<evidence type="ECO:0000256" key="1">
    <source>
        <dbReference type="PROSITE-ProRule" id="PRU00723"/>
    </source>
</evidence>
<organism evidence="4">
    <name type="scientific">Hyalella azteca</name>
    <name type="common">Amphipod</name>
    <dbReference type="NCBI Taxonomy" id="294128"/>
    <lineage>
        <taxon>Eukaryota</taxon>
        <taxon>Metazoa</taxon>
        <taxon>Ecdysozoa</taxon>
        <taxon>Arthropoda</taxon>
        <taxon>Crustacea</taxon>
        <taxon>Multicrustacea</taxon>
        <taxon>Malacostraca</taxon>
        <taxon>Eumalacostraca</taxon>
        <taxon>Peracarida</taxon>
        <taxon>Amphipoda</taxon>
        <taxon>Senticaudata</taxon>
        <taxon>Talitrida</taxon>
        <taxon>Talitroidea</taxon>
        <taxon>Hyalellidae</taxon>
        <taxon>Hyalella</taxon>
    </lineage>
</organism>
<reference evidence="4" key="1">
    <citation type="submission" date="2014-08" db="EMBL/GenBank/DDBJ databases">
        <authorList>
            <person name="Murali S."/>
            <person name="Richards S."/>
            <person name="Bandaranaike D."/>
            <person name="Bellair M."/>
            <person name="Blankenburg K."/>
            <person name="Chao H."/>
            <person name="Dinh H."/>
            <person name="Doddapaneni H."/>
            <person name="Dugan-Rocha S."/>
            <person name="Elkadiri S."/>
            <person name="Gnanaolivu R."/>
            <person name="Hughes D."/>
            <person name="Lee S."/>
            <person name="Li M."/>
            <person name="Ming W."/>
            <person name="Munidasa M."/>
            <person name="Muniz J."/>
            <person name="Nguyen L."/>
            <person name="Osuji N."/>
            <person name="Pu L.-L."/>
            <person name="Puazo M."/>
            <person name="Skinner E."/>
            <person name="Qu C."/>
            <person name="Quiroz J."/>
            <person name="Raj R."/>
            <person name="Weissenberger G."/>
            <person name="Xin Y."/>
            <person name="Zou X."/>
            <person name="Han Y."/>
            <person name="Worley K."/>
            <person name="Muzny D."/>
            <person name="Gibbs R."/>
        </authorList>
    </citation>
    <scope>NUCLEOTIDE SEQUENCE</scope>
    <source>
        <strain evidence="4">HAZT.00-mixed</strain>
        <tissue evidence="4">Whole organism</tissue>
    </source>
</reference>
<feature type="zinc finger region" description="C3H1-type" evidence="1">
    <location>
        <begin position="86"/>
        <end position="112"/>
    </location>
</feature>
<dbReference type="PANTHER" id="PTHR15725:SF14">
    <property type="entry name" value="ZINC FINGER CCCH DOMAIN-CONTAINING PROTEIN 11A"/>
    <property type="match status" value="1"/>
</dbReference>
<accession>A0A6A0GXZ9</accession>
<dbReference type="Gene3D" id="4.10.1000.10">
    <property type="entry name" value="Zinc finger, CCCH-type"/>
    <property type="match status" value="1"/>
</dbReference>
<dbReference type="EMBL" id="JQDR03011593">
    <property type="protein sequence ID" value="KAA0192522.1"/>
    <property type="molecule type" value="Genomic_DNA"/>
</dbReference>
<gene>
    <name evidence="4" type="ORF">HAZT_HAZT004935</name>
</gene>
<sequence length="162" mass="18055">MATRHHSRTLNDLKHQSRSLHNAVNSNKELLGPSANRWGCRMADMKMMPGSPVAEAPASLTDCFFYYKTACNRGSACRYRHEPAALGSKTTCRFWLLGNCTKPRCAFRHMQMSATRTDVPCYFEQLPGGCRKTSCTFLHNKASQPSPADAPANSEYCFLVGL</sequence>
<dbReference type="Pfam" id="PF15663">
    <property type="entry name" value="zf-CCCH_3"/>
    <property type="match status" value="1"/>
</dbReference>
<dbReference type="GO" id="GO:0008270">
    <property type="term" value="F:zinc ion binding"/>
    <property type="evidence" value="ECO:0007669"/>
    <property type="project" value="UniProtKB-KW"/>
</dbReference>
<feature type="domain" description="C3H1-type" evidence="3">
    <location>
        <begin position="86"/>
        <end position="112"/>
    </location>
</feature>
<evidence type="ECO:0000259" key="3">
    <source>
        <dbReference type="PROSITE" id="PS50103"/>
    </source>
</evidence>
<dbReference type="PANTHER" id="PTHR15725">
    <property type="entry name" value="ZN-FINGER, C-X8-C-X5-C-X3-H TYPE-CONTAINING"/>
    <property type="match status" value="1"/>
</dbReference>
<keyword evidence="1" id="KW-0479">Metal-binding</keyword>
<reference evidence="4" key="2">
    <citation type="journal article" date="2018" name="Environ. Sci. Technol.">
        <title>The Toxicogenome of Hyalella azteca: A Model for Sediment Ecotoxicology and Evolutionary Toxicology.</title>
        <authorList>
            <person name="Poynton H.C."/>
            <person name="Hasenbein S."/>
            <person name="Benoit J.B."/>
            <person name="Sepulveda M.S."/>
            <person name="Poelchau M.F."/>
            <person name="Hughes D.S.T."/>
            <person name="Murali S.C."/>
            <person name="Chen S."/>
            <person name="Glastad K.M."/>
            <person name="Goodisman M.A.D."/>
            <person name="Werren J.H."/>
            <person name="Vineis J.H."/>
            <person name="Bowen J.L."/>
            <person name="Friedrich M."/>
            <person name="Jones J."/>
            <person name="Robertson H.M."/>
            <person name="Feyereisen R."/>
            <person name="Mechler-Hickson A."/>
            <person name="Mathers N."/>
            <person name="Lee C.E."/>
            <person name="Colbourne J.K."/>
            <person name="Biales A."/>
            <person name="Johnston J.S."/>
            <person name="Wellborn G.A."/>
            <person name="Rosendale A.J."/>
            <person name="Cridge A.G."/>
            <person name="Munoz-Torres M.C."/>
            <person name="Bain P.A."/>
            <person name="Manny A.R."/>
            <person name="Major K.M."/>
            <person name="Lambert F.N."/>
            <person name="Vulpe C.D."/>
            <person name="Tuck P."/>
            <person name="Blalock B.J."/>
            <person name="Lin Y.Y."/>
            <person name="Smith M.E."/>
            <person name="Ochoa-Acuna H."/>
            <person name="Chen M.M."/>
            <person name="Childers C.P."/>
            <person name="Qu J."/>
            <person name="Dugan S."/>
            <person name="Lee S.L."/>
            <person name="Chao H."/>
            <person name="Dinh H."/>
            <person name="Han Y."/>
            <person name="Doddapaneni H."/>
            <person name="Worley K.C."/>
            <person name="Muzny D.M."/>
            <person name="Gibbs R.A."/>
            <person name="Richards S."/>
        </authorList>
    </citation>
    <scope>NUCLEOTIDE SEQUENCE</scope>
    <source>
        <strain evidence="4">HAZT.00-mixed</strain>
        <tissue evidence="4">Whole organism</tissue>
    </source>
</reference>
<feature type="domain" description="C3H1-type" evidence="3">
    <location>
        <begin position="57"/>
        <end position="84"/>
    </location>
</feature>
<dbReference type="PROSITE" id="PS50103">
    <property type="entry name" value="ZF_C3H1"/>
    <property type="match status" value="2"/>
</dbReference>